<organism evidence="8 9">
    <name type="scientific">Zopfia rhizophila CBS 207.26</name>
    <dbReference type="NCBI Taxonomy" id="1314779"/>
    <lineage>
        <taxon>Eukaryota</taxon>
        <taxon>Fungi</taxon>
        <taxon>Dikarya</taxon>
        <taxon>Ascomycota</taxon>
        <taxon>Pezizomycotina</taxon>
        <taxon>Dothideomycetes</taxon>
        <taxon>Dothideomycetes incertae sedis</taxon>
        <taxon>Zopfiaceae</taxon>
        <taxon>Zopfia</taxon>
    </lineage>
</organism>
<evidence type="ECO:0000313" key="9">
    <source>
        <dbReference type="Proteomes" id="UP000800200"/>
    </source>
</evidence>
<dbReference type="GO" id="GO:0016020">
    <property type="term" value="C:membrane"/>
    <property type="evidence" value="ECO:0007669"/>
    <property type="project" value="UniProtKB-SubCell"/>
</dbReference>
<feature type="transmembrane region" description="Helical" evidence="6">
    <location>
        <begin position="373"/>
        <end position="393"/>
    </location>
</feature>
<feature type="transmembrane region" description="Helical" evidence="6">
    <location>
        <begin position="181"/>
        <end position="203"/>
    </location>
</feature>
<evidence type="ECO:0000256" key="6">
    <source>
        <dbReference type="SAM" id="Phobius"/>
    </source>
</evidence>
<feature type="transmembrane region" description="Helical" evidence="6">
    <location>
        <begin position="148"/>
        <end position="169"/>
    </location>
</feature>
<evidence type="ECO:0000256" key="3">
    <source>
        <dbReference type="ARBA" id="ARBA00022692"/>
    </source>
</evidence>
<dbReference type="AlphaFoldDB" id="A0A6A6DTR7"/>
<comment type="subcellular location">
    <subcellularLocation>
        <location evidence="1">Membrane</location>
        <topology evidence="1">Multi-pass membrane protein</topology>
    </subcellularLocation>
</comment>
<feature type="domain" description="Major facilitator superfamily (MFS) profile" evidence="7">
    <location>
        <begin position="52"/>
        <end position="464"/>
    </location>
</feature>
<keyword evidence="3 6" id="KW-0812">Transmembrane</keyword>
<feature type="transmembrane region" description="Helical" evidence="6">
    <location>
        <begin position="86"/>
        <end position="105"/>
    </location>
</feature>
<protein>
    <submittedName>
        <fullName evidence="8">MFS transporter</fullName>
    </submittedName>
</protein>
<feature type="transmembrane region" description="Helical" evidence="6">
    <location>
        <begin position="438"/>
        <end position="459"/>
    </location>
</feature>
<proteinExistence type="predicted"/>
<dbReference type="Gene3D" id="1.20.1250.20">
    <property type="entry name" value="MFS general substrate transporter like domains"/>
    <property type="match status" value="2"/>
</dbReference>
<dbReference type="PANTHER" id="PTHR43791">
    <property type="entry name" value="PERMEASE-RELATED"/>
    <property type="match status" value="1"/>
</dbReference>
<evidence type="ECO:0000256" key="5">
    <source>
        <dbReference type="ARBA" id="ARBA00023136"/>
    </source>
</evidence>
<reference evidence="8" key="1">
    <citation type="journal article" date="2020" name="Stud. Mycol.">
        <title>101 Dothideomycetes genomes: a test case for predicting lifestyles and emergence of pathogens.</title>
        <authorList>
            <person name="Haridas S."/>
            <person name="Albert R."/>
            <person name="Binder M."/>
            <person name="Bloem J."/>
            <person name="Labutti K."/>
            <person name="Salamov A."/>
            <person name="Andreopoulos B."/>
            <person name="Baker S."/>
            <person name="Barry K."/>
            <person name="Bills G."/>
            <person name="Bluhm B."/>
            <person name="Cannon C."/>
            <person name="Castanera R."/>
            <person name="Culley D."/>
            <person name="Daum C."/>
            <person name="Ezra D."/>
            <person name="Gonzalez J."/>
            <person name="Henrissat B."/>
            <person name="Kuo A."/>
            <person name="Liang C."/>
            <person name="Lipzen A."/>
            <person name="Lutzoni F."/>
            <person name="Magnuson J."/>
            <person name="Mondo S."/>
            <person name="Nolan M."/>
            <person name="Ohm R."/>
            <person name="Pangilinan J."/>
            <person name="Park H.-J."/>
            <person name="Ramirez L."/>
            <person name="Alfaro M."/>
            <person name="Sun H."/>
            <person name="Tritt A."/>
            <person name="Yoshinaga Y."/>
            <person name="Zwiers L.-H."/>
            <person name="Turgeon B."/>
            <person name="Goodwin S."/>
            <person name="Spatafora J."/>
            <person name="Crous P."/>
            <person name="Grigoriev I."/>
        </authorList>
    </citation>
    <scope>NUCLEOTIDE SEQUENCE</scope>
    <source>
        <strain evidence="8">CBS 207.26</strain>
    </source>
</reference>
<dbReference type="InterPro" id="IPR036259">
    <property type="entry name" value="MFS_trans_sf"/>
</dbReference>
<evidence type="ECO:0000256" key="2">
    <source>
        <dbReference type="ARBA" id="ARBA00022448"/>
    </source>
</evidence>
<dbReference type="InterPro" id="IPR011701">
    <property type="entry name" value="MFS"/>
</dbReference>
<accession>A0A6A6DTR7</accession>
<sequence>MANHIKEKDSMNVQHVDVLDTKIETGPLDKFGAAEKRDPLEIVLVRKLDWYIMPILVLMYFLNFLDRMAIVNGKIDGLAKDLHLKGYQYNTCVSILFVGYLLGQVPSNMMMNRVKPAWWMSGWMMAWAIVSTLNCLVKSYESMVVCRFLLGITEAPFYPGALFMISLFYTRKEAATRMAFLYSGNMLASAFAGLIAAGVFAGLDGKAGLEGWRWLFLLQGVVTVVVAAAAFFILPNAPLQTHWLTPLERELAHARIARDTTGKRMATSTWSGLKEAASDYRTWIFALMCQLHLAANGFKNFLPTAVETLGFNKTVTLVLTCPPYLIGTFTAILVSWSSGRFNERTWHITISKAVAITGFVLGCATLNVGARYFAMVLFVSATYGVNNINLAWVASTCGQTDEKKAVALAMANMIGNISMIYTPYLWPDSDAPRYAKAMAASSGFSIGVVICAWVMRYLLKRENRRIKAQESEAVNFYAY</sequence>
<dbReference type="FunFam" id="1.20.1250.20:FF:000013">
    <property type="entry name" value="MFS general substrate transporter"/>
    <property type="match status" value="1"/>
</dbReference>
<dbReference type="Proteomes" id="UP000800200">
    <property type="component" value="Unassembled WGS sequence"/>
</dbReference>
<evidence type="ECO:0000313" key="8">
    <source>
        <dbReference type="EMBL" id="KAF2183051.1"/>
    </source>
</evidence>
<dbReference type="FunFam" id="1.20.1250.20:FF:000057">
    <property type="entry name" value="MFS general substrate transporter"/>
    <property type="match status" value="1"/>
</dbReference>
<dbReference type="SUPFAM" id="SSF103473">
    <property type="entry name" value="MFS general substrate transporter"/>
    <property type="match status" value="1"/>
</dbReference>
<feature type="transmembrane region" description="Helical" evidence="6">
    <location>
        <begin position="117"/>
        <end position="136"/>
    </location>
</feature>
<dbReference type="InterPro" id="IPR020846">
    <property type="entry name" value="MFS_dom"/>
</dbReference>
<dbReference type="GO" id="GO:0022857">
    <property type="term" value="F:transmembrane transporter activity"/>
    <property type="evidence" value="ECO:0007669"/>
    <property type="project" value="InterPro"/>
</dbReference>
<feature type="transmembrane region" description="Helical" evidence="6">
    <location>
        <begin position="348"/>
        <end position="367"/>
    </location>
</feature>
<keyword evidence="5 6" id="KW-0472">Membrane</keyword>
<keyword evidence="9" id="KW-1185">Reference proteome</keyword>
<dbReference type="OrthoDB" id="2250022at2759"/>
<gene>
    <name evidence="8" type="ORF">K469DRAFT_728146</name>
</gene>
<dbReference type="PROSITE" id="PS50850">
    <property type="entry name" value="MFS"/>
    <property type="match status" value="1"/>
</dbReference>
<dbReference type="PANTHER" id="PTHR43791:SF84">
    <property type="entry name" value="TRANSPORTER, PUTATIVE (AFU_ORTHOLOGUE AFUA_3G09170)-RELATED"/>
    <property type="match status" value="1"/>
</dbReference>
<feature type="transmembrane region" description="Helical" evidence="6">
    <location>
        <begin position="405"/>
        <end position="426"/>
    </location>
</feature>
<dbReference type="EMBL" id="ML994644">
    <property type="protein sequence ID" value="KAF2183051.1"/>
    <property type="molecule type" value="Genomic_DNA"/>
</dbReference>
<name>A0A6A6DTR7_9PEZI</name>
<evidence type="ECO:0000256" key="1">
    <source>
        <dbReference type="ARBA" id="ARBA00004141"/>
    </source>
</evidence>
<keyword evidence="2" id="KW-0813">Transport</keyword>
<evidence type="ECO:0000259" key="7">
    <source>
        <dbReference type="PROSITE" id="PS50850"/>
    </source>
</evidence>
<feature type="transmembrane region" description="Helical" evidence="6">
    <location>
        <begin position="215"/>
        <end position="234"/>
    </location>
</feature>
<feature type="transmembrane region" description="Helical" evidence="6">
    <location>
        <begin position="315"/>
        <end position="336"/>
    </location>
</feature>
<feature type="transmembrane region" description="Helical" evidence="6">
    <location>
        <begin position="48"/>
        <end position="65"/>
    </location>
</feature>
<evidence type="ECO:0000256" key="4">
    <source>
        <dbReference type="ARBA" id="ARBA00022989"/>
    </source>
</evidence>
<keyword evidence="4 6" id="KW-1133">Transmembrane helix</keyword>
<dbReference type="Pfam" id="PF07690">
    <property type="entry name" value="MFS_1"/>
    <property type="match status" value="1"/>
</dbReference>